<sequence>MGNTTNVMKRCLQEEYAGTVILSVSAIPGGSCHRALTGALTEEAKALPFKSHLLWSTEMTAASSTTEKIQKDKTLQMTSIYAVLMSPVTLNAV</sequence>
<comment type="caution">
    <text evidence="1">The sequence shown here is derived from an EMBL/GenBank/DDBJ whole genome shotgun (WGS) entry which is preliminary data.</text>
</comment>
<proteinExistence type="predicted"/>
<dbReference type="EMBL" id="SOYY01000004">
    <property type="protein sequence ID" value="KAA0722449.1"/>
    <property type="molecule type" value="Genomic_DNA"/>
</dbReference>
<keyword evidence="2" id="KW-1185">Reference proteome</keyword>
<reference evidence="1 2" key="1">
    <citation type="journal article" date="2019" name="Mol. Ecol. Resour.">
        <title>Chromosome-level genome assembly of Triplophysa tibetana, a fish adapted to the harsh high-altitude environment of the Tibetan Plateau.</title>
        <authorList>
            <person name="Yang X."/>
            <person name="Liu H."/>
            <person name="Ma Z."/>
            <person name="Zou Y."/>
            <person name="Zou M."/>
            <person name="Mao Y."/>
            <person name="Li X."/>
            <person name="Wang H."/>
            <person name="Chen T."/>
            <person name="Wang W."/>
            <person name="Yang R."/>
        </authorList>
    </citation>
    <scope>NUCLEOTIDE SEQUENCE [LARGE SCALE GENOMIC DNA]</scope>
    <source>
        <strain evidence="1">TTIB1903HZAU</strain>
        <tissue evidence="1">Muscle</tissue>
    </source>
</reference>
<evidence type="ECO:0000313" key="1">
    <source>
        <dbReference type="EMBL" id="KAA0722449.1"/>
    </source>
</evidence>
<protein>
    <submittedName>
        <fullName evidence="1">Uncharacterized protein</fullName>
    </submittedName>
</protein>
<name>A0A5A9PN65_9TELE</name>
<organism evidence="1 2">
    <name type="scientific">Triplophysa tibetana</name>
    <dbReference type="NCBI Taxonomy" id="1572043"/>
    <lineage>
        <taxon>Eukaryota</taxon>
        <taxon>Metazoa</taxon>
        <taxon>Chordata</taxon>
        <taxon>Craniata</taxon>
        <taxon>Vertebrata</taxon>
        <taxon>Euteleostomi</taxon>
        <taxon>Actinopterygii</taxon>
        <taxon>Neopterygii</taxon>
        <taxon>Teleostei</taxon>
        <taxon>Ostariophysi</taxon>
        <taxon>Cypriniformes</taxon>
        <taxon>Nemacheilidae</taxon>
        <taxon>Triplophysa</taxon>
    </lineage>
</organism>
<dbReference type="AlphaFoldDB" id="A0A5A9PN65"/>
<accession>A0A5A9PN65</accession>
<gene>
    <name evidence="1" type="ORF">E1301_Tti007095</name>
</gene>
<dbReference type="Proteomes" id="UP000324632">
    <property type="component" value="Chromosome 4"/>
</dbReference>
<evidence type="ECO:0000313" key="2">
    <source>
        <dbReference type="Proteomes" id="UP000324632"/>
    </source>
</evidence>